<dbReference type="GO" id="GO:0008408">
    <property type="term" value="F:3'-5' exonuclease activity"/>
    <property type="evidence" value="ECO:0007669"/>
    <property type="project" value="InterPro"/>
</dbReference>
<dbReference type="GO" id="GO:0004519">
    <property type="term" value="F:endonuclease activity"/>
    <property type="evidence" value="ECO:0007669"/>
    <property type="project" value="UniProtKB-KW"/>
</dbReference>
<name>A0A844G9M6_9BACT</name>
<evidence type="ECO:0000259" key="5">
    <source>
        <dbReference type="Pfam" id="PF00149"/>
    </source>
</evidence>
<comment type="subunit">
    <text evidence="4">Heterodimer of SbcC and SbcD.</text>
</comment>
<comment type="function">
    <text evidence="4">SbcCD cleaves DNA hairpin structures. These structures can inhibit DNA replication and are intermediates in certain DNA recombination reactions. The complex acts as a 3'-&gt;5' double strand exonuclease that can open hairpins. It also has a 5' single-strand endonuclease activity.</text>
</comment>
<keyword evidence="4" id="KW-0235">DNA replication</keyword>
<evidence type="ECO:0000313" key="6">
    <source>
        <dbReference type="EMBL" id="MST98949.1"/>
    </source>
</evidence>
<accession>A0A844G9M6</accession>
<dbReference type="InterPro" id="IPR029052">
    <property type="entry name" value="Metallo-depent_PP-like"/>
</dbReference>
<dbReference type="InterPro" id="IPR041796">
    <property type="entry name" value="Mre11_N"/>
</dbReference>
<keyword evidence="1 4" id="KW-0540">Nuclease</keyword>
<evidence type="ECO:0000256" key="2">
    <source>
        <dbReference type="ARBA" id="ARBA00022801"/>
    </source>
</evidence>
<comment type="similarity">
    <text evidence="4">Belongs to the SbcD family.</text>
</comment>
<dbReference type="Gene3D" id="3.60.21.10">
    <property type="match status" value="1"/>
</dbReference>
<dbReference type="GO" id="GO:0006310">
    <property type="term" value="P:DNA recombination"/>
    <property type="evidence" value="ECO:0007669"/>
    <property type="project" value="UniProtKB-KW"/>
</dbReference>
<dbReference type="Pfam" id="PF00149">
    <property type="entry name" value="Metallophos"/>
    <property type="match status" value="1"/>
</dbReference>
<evidence type="ECO:0000256" key="1">
    <source>
        <dbReference type="ARBA" id="ARBA00022722"/>
    </source>
</evidence>
<proteinExistence type="inferred from homology"/>
<keyword evidence="4" id="KW-0233">DNA recombination</keyword>
<dbReference type="RefSeq" id="WP_154420008.1">
    <property type="nucleotide sequence ID" value="NZ_CALXOB010000059.1"/>
</dbReference>
<dbReference type="SUPFAM" id="SSF56300">
    <property type="entry name" value="Metallo-dependent phosphatases"/>
    <property type="match status" value="1"/>
</dbReference>
<protein>
    <recommendedName>
        <fullName evidence="4">Nuclease SbcCD subunit D</fullName>
    </recommendedName>
</protein>
<reference evidence="6 7" key="1">
    <citation type="submission" date="2019-08" db="EMBL/GenBank/DDBJ databases">
        <title>In-depth cultivation of the pig gut microbiome towards novel bacterial diversity and tailored functional studies.</title>
        <authorList>
            <person name="Wylensek D."/>
            <person name="Hitch T.C.A."/>
            <person name="Clavel T."/>
        </authorList>
    </citation>
    <scope>NUCLEOTIDE SEQUENCE [LARGE SCALE GENOMIC DNA]</scope>
    <source>
        <strain evidence="6 7">BBE-744-WT-12</strain>
    </source>
</reference>
<evidence type="ECO:0000313" key="7">
    <source>
        <dbReference type="Proteomes" id="UP000435649"/>
    </source>
</evidence>
<dbReference type="GO" id="GO:0006260">
    <property type="term" value="P:DNA replication"/>
    <property type="evidence" value="ECO:0007669"/>
    <property type="project" value="UniProtKB-KW"/>
</dbReference>
<dbReference type="InterPro" id="IPR004593">
    <property type="entry name" value="SbcD"/>
</dbReference>
<keyword evidence="7" id="KW-1185">Reference proteome</keyword>
<dbReference type="Proteomes" id="UP000435649">
    <property type="component" value="Unassembled WGS sequence"/>
</dbReference>
<dbReference type="InterPro" id="IPR050535">
    <property type="entry name" value="DNA_Repair-Maintenance_Comp"/>
</dbReference>
<dbReference type="PANTHER" id="PTHR30337">
    <property type="entry name" value="COMPONENT OF ATP-DEPENDENT DSDNA EXONUCLEASE"/>
    <property type="match status" value="1"/>
</dbReference>
<dbReference type="CDD" id="cd00840">
    <property type="entry name" value="MPP_Mre11_N"/>
    <property type="match status" value="1"/>
</dbReference>
<keyword evidence="3 4" id="KW-0269">Exonuclease</keyword>
<organism evidence="6 7">
    <name type="scientific">Victivallis lenta</name>
    <dbReference type="NCBI Taxonomy" id="2606640"/>
    <lineage>
        <taxon>Bacteria</taxon>
        <taxon>Pseudomonadati</taxon>
        <taxon>Lentisphaerota</taxon>
        <taxon>Lentisphaeria</taxon>
        <taxon>Victivallales</taxon>
        <taxon>Victivallaceae</taxon>
        <taxon>Victivallis</taxon>
    </lineage>
</organism>
<sequence>MRLLHTSDWHLGHLFCGRRRDGEFRDFLAWLLELIARESVDVLLIAGDLFDTNTPGNACAGMYYDFLTRVRRESGCRRVVITGGNHDSPSFLNAPRGLLDAAFDIKVFGEAAEDPADEVVPVPDDAGVPALIIGAVPYLRDADLHISNWEESPAEGDAARRRGFRAHYARVAEAAERLRAGRPIPFVLTGHFAAAGAPVFEGDGVREFVGGLRQADESDLPPSADYIALGHIHQSQRIGGKEHIRYCGSPLRMSFADTKPRELLLVDFDGRQAEVTPVPVPQTREILTLRGNWEQIAPELEALRERPDEVFCRVLAADLPPHALAAALGNMFADRRHNYPLVARSLVAPHETEREVRSVEELRTMTETEVFRLLLDRRGITGETERRQLIDAFRTLLAEMREREKQP</sequence>
<keyword evidence="2 4" id="KW-0378">Hydrolase</keyword>
<dbReference type="AlphaFoldDB" id="A0A844G9M6"/>
<evidence type="ECO:0000256" key="4">
    <source>
        <dbReference type="RuleBase" id="RU363069"/>
    </source>
</evidence>
<evidence type="ECO:0000256" key="3">
    <source>
        <dbReference type="ARBA" id="ARBA00022839"/>
    </source>
</evidence>
<comment type="caution">
    <text evidence="6">The sequence shown here is derived from an EMBL/GenBank/DDBJ whole genome shotgun (WGS) entry which is preliminary data.</text>
</comment>
<feature type="domain" description="Calcineurin-like phosphoesterase" evidence="5">
    <location>
        <begin position="1"/>
        <end position="234"/>
    </location>
</feature>
<keyword evidence="4" id="KW-0255">Endonuclease</keyword>
<dbReference type="InterPro" id="IPR004843">
    <property type="entry name" value="Calcineurin-like_PHP"/>
</dbReference>
<dbReference type="EMBL" id="VUNS01000026">
    <property type="protein sequence ID" value="MST98949.1"/>
    <property type="molecule type" value="Genomic_DNA"/>
</dbReference>
<dbReference type="PANTHER" id="PTHR30337:SF0">
    <property type="entry name" value="NUCLEASE SBCCD SUBUNIT D"/>
    <property type="match status" value="1"/>
</dbReference>
<gene>
    <name evidence="4 6" type="primary">sbcD</name>
    <name evidence="6" type="ORF">FYJ85_18090</name>
</gene>
<dbReference type="NCBIfam" id="TIGR00619">
    <property type="entry name" value="sbcd"/>
    <property type="match status" value="1"/>
</dbReference>